<accession>A0A4C1UE90</accession>
<organism evidence="1 2">
    <name type="scientific">Eumeta variegata</name>
    <name type="common">Bagworm moth</name>
    <name type="synonym">Eumeta japonica</name>
    <dbReference type="NCBI Taxonomy" id="151549"/>
    <lineage>
        <taxon>Eukaryota</taxon>
        <taxon>Metazoa</taxon>
        <taxon>Ecdysozoa</taxon>
        <taxon>Arthropoda</taxon>
        <taxon>Hexapoda</taxon>
        <taxon>Insecta</taxon>
        <taxon>Pterygota</taxon>
        <taxon>Neoptera</taxon>
        <taxon>Endopterygota</taxon>
        <taxon>Lepidoptera</taxon>
        <taxon>Glossata</taxon>
        <taxon>Ditrysia</taxon>
        <taxon>Tineoidea</taxon>
        <taxon>Psychidae</taxon>
        <taxon>Oiketicinae</taxon>
        <taxon>Eumeta</taxon>
    </lineage>
</organism>
<gene>
    <name evidence="1" type="ORF">EVAR_15855_1</name>
</gene>
<dbReference type="AlphaFoldDB" id="A0A4C1UE90"/>
<proteinExistence type="predicted"/>
<sequence length="145" mass="16138">MGVSAPARYLHRIINLPNGKGSVPCYDIRSVVATYVPCISNGYTFFARGSPHTLNCQFLELYRLLWFCYGVPSFESEETSSTAFFVLRRQYLALILTAIRVSRHPGSQSPYDVVNPAAFVDGADRPPPRARPGRAACVLIKRQPT</sequence>
<protein>
    <submittedName>
        <fullName evidence="1">Uncharacterized protein</fullName>
    </submittedName>
</protein>
<name>A0A4C1UE90_EUMVA</name>
<keyword evidence="2" id="KW-1185">Reference proteome</keyword>
<reference evidence="1 2" key="1">
    <citation type="journal article" date="2019" name="Commun. Biol.">
        <title>The bagworm genome reveals a unique fibroin gene that provides high tensile strength.</title>
        <authorList>
            <person name="Kono N."/>
            <person name="Nakamura H."/>
            <person name="Ohtoshi R."/>
            <person name="Tomita M."/>
            <person name="Numata K."/>
            <person name="Arakawa K."/>
        </authorList>
    </citation>
    <scope>NUCLEOTIDE SEQUENCE [LARGE SCALE GENOMIC DNA]</scope>
</reference>
<dbReference type="Proteomes" id="UP000299102">
    <property type="component" value="Unassembled WGS sequence"/>
</dbReference>
<comment type="caution">
    <text evidence="1">The sequence shown here is derived from an EMBL/GenBank/DDBJ whole genome shotgun (WGS) entry which is preliminary data.</text>
</comment>
<evidence type="ECO:0000313" key="1">
    <source>
        <dbReference type="EMBL" id="GBP24649.1"/>
    </source>
</evidence>
<dbReference type="EMBL" id="BGZK01000164">
    <property type="protein sequence ID" value="GBP24649.1"/>
    <property type="molecule type" value="Genomic_DNA"/>
</dbReference>
<evidence type="ECO:0000313" key="2">
    <source>
        <dbReference type="Proteomes" id="UP000299102"/>
    </source>
</evidence>